<keyword evidence="2" id="KW-1185">Reference proteome</keyword>
<sequence length="45" mass="5056">MFYLCAYQNVESKNGDNFRSGDAVFDNGSTWQFASIVIDTKTSRA</sequence>
<gene>
    <name evidence="1" type="ORF">VTAP4600_A3399</name>
</gene>
<evidence type="ECO:0000313" key="2">
    <source>
        <dbReference type="Proteomes" id="UP000235828"/>
    </source>
</evidence>
<evidence type="ECO:0000313" key="1">
    <source>
        <dbReference type="EMBL" id="SON51346.1"/>
    </source>
</evidence>
<dbReference type="KEGG" id="vta:A3399"/>
<accession>A0A2N8ZHK7</accession>
<name>A0A2N8ZHK7_9VIBR</name>
<dbReference type="EMBL" id="LT960611">
    <property type="protein sequence ID" value="SON51346.1"/>
    <property type="molecule type" value="Genomic_DNA"/>
</dbReference>
<dbReference type="Proteomes" id="UP000235828">
    <property type="component" value="Chromosome A"/>
</dbReference>
<protein>
    <submittedName>
        <fullName evidence="1">Uncharacterized protein</fullName>
    </submittedName>
</protein>
<reference evidence="1 2" key="1">
    <citation type="submission" date="2017-10" db="EMBL/GenBank/DDBJ databases">
        <authorList>
            <person name="Banno H."/>
            <person name="Chua N.-H."/>
        </authorList>
    </citation>
    <scope>NUCLEOTIDE SEQUENCE [LARGE SCALE GENOMIC DNA]</scope>
    <source>
        <strain evidence="1">Vibrio tapetis CECT4600</strain>
    </source>
</reference>
<dbReference type="AlphaFoldDB" id="A0A2N8ZHK7"/>
<proteinExistence type="predicted"/>
<organism evidence="1 2">
    <name type="scientific">Vibrio tapetis subsp. tapetis</name>
    <dbReference type="NCBI Taxonomy" id="1671868"/>
    <lineage>
        <taxon>Bacteria</taxon>
        <taxon>Pseudomonadati</taxon>
        <taxon>Pseudomonadota</taxon>
        <taxon>Gammaproteobacteria</taxon>
        <taxon>Vibrionales</taxon>
        <taxon>Vibrionaceae</taxon>
        <taxon>Vibrio</taxon>
    </lineage>
</organism>